<name>A0A4D6Y2L0_BUCMH</name>
<accession>A0A4D6Y2L0</accession>
<dbReference type="EMBL" id="CP033004">
    <property type="protein sequence ID" value="QCI23109.1"/>
    <property type="molecule type" value="Genomic_DNA"/>
</dbReference>
<organism evidence="11 12">
    <name type="scientific">Buchnera aphidicola subsp. Melaphis rhois</name>
    <dbReference type="NCBI Taxonomy" id="118103"/>
    <lineage>
        <taxon>Bacteria</taxon>
        <taxon>Pseudomonadati</taxon>
        <taxon>Pseudomonadota</taxon>
        <taxon>Gammaproteobacteria</taxon>
        <taxon>Enterobacterales</taxon>
        <taxon>Erwiniaceae</taxon>
        <taxon>Buchnera</taxon>
    </lineage>
</organism>
<keyword evidence="8" id="KW-0653">Protein transport</keyword>
<dbReference type="OrthoDB" id="6415116at2"/>
<dbReference type="Pfam" id="PF02108">
    <property type="entry name" value="FliH"/>
    <property type="match status" value="1"/>
</dbReference>
<evidence type="ECO:0000256" key="4">
    <source>
        <dbReference type="ARBA" id="ARBA00016507"/>
    </source>
</evidence>
<dbReference type="InterPro" id="IPR000563">
    <property type="entry name" value="Flag_FliH"/>
</dbReference>
<dbReference type="InterPro" id="IPR051472">
    <property type="entry name" value="T3SS_Stator/FliH"/>
</dbReference>
<gene>
    <name evidence="11" type="ORF">D9V73_00340</name>
</gene>
<dbReference type="GO" id="GO:0005829">
    <property type="term" value="C:cytosol"/>
    <property type="evidence" value="ECO:0007669"/>
    <property type="project" value="TreeGrafter"/>
</dbReference>
<evidence type="ECO:0000313" key="12">
    <source>
        <dbReference type="Proteomes" id="UP000298566"/>
    </source>
</evidence>
<dbReference type="GO" id="GO:0015031">
    <property type="term" value="P:protein transport"/>
    <property type="evidence" value="ECO:0007669"/>
    <property type="project" value="UniProtKB-KW"/>
</dbReference>
<dbReference type="PANTHER" id="PTHR34982">
    <property type="entry name" value="YOP PROTEINS TRANSLOCATION PROTEIN L"/>
    <property type="match status" value="1"/>
</dbReference>
<dbReference type="GO" id="GO:0009288">
    <property type="term" value="C:bacterial-type flagellum"/>
    <property type="evidence" value="ECO:0007669"/>
    <property type="project" value="InterPro"/>
</dbReference>
<dbReference type="Proteomes" id="UP000298566">
    <property type="component" value="Chromosome"/>
</dbReference>
<dbReference type="GO" id="GO:0044781">
    <property type="term" value="P:bacterial-type flagellum organization"/>
    <property type="evidence" value="ECO:0007669"/>
    <property type="project" value="UniProtKB-KW"/>
</dbReference>
<sequence>MYVKYRNVYVSKCIRSNLEEMASRRTKKKNDIELDNNVHIDDKKYNEREKNLINTNSDHTINKSAKSYDLDQKNGYQQGFLKGEKEGFIVGLDKALLEFNKKNDVILTKMNNLLVSFEQSLAELDDVIASRIVHLALSIAKKVIESNSYSNDQNLLNKIRELLRNEKIVFNKPKLFIHPNDKEIVEKNFGTIFSKYGWLVFYDIKVSMGGCIISSGDTILDSTIFGRWTELCRLVLKKRT</sequence>
<evidence type="ECO:0000259" key="10">
    <source>
        <dbReference type="Pfam" id="PF02108"/>
    </source>
</evidence>
<keyword evidence="9" id="KW-1006">Bacterial flagellum protein export</keyword>
<proteinExistence type="inferred from homology"/>
<evidence type="ECO:0000256" key="2">
    <source>
        <dbReference type="ARBA" id="ARBA00004496"/>
    </source>
</evidence>
<dbReference type="AlphaFoldDB" id="A0A4D6Y2L0"/>
<reference evidence="11 12" key="1">
    <citation type="submission" date="2018-10" db="EMBL/GenBank/DDBJ databases">
        <title>Comparative functional genomics of the obligate endosymbiont Buchnera aphidicola.</title>
        <authorList>
            <person name="Chong R.A."/>
        </authorList>
    </citation>
    <scope>NUCLEOTIDE SEQUENCE [LARGE SCALE GENOMIC DNA]</scope>
    <source>
        <strain evidence="11 12">Mrh</strain>
    </source>
</reference>
<evidence type="ECO:0000256" key="9">
    <source>
        <dbReference type="ARBA" id="ARBA00023225"/>
    </source>
</evidence>
<dbReference type="GO" id="GO:0071973">
    <property type="term" value="P:bacterial-type flagellum-dependent cell motility"/>
    <property type="evidence" value="ECO:0007669"/>
    <property type="project" value="InterPro"/>
</dbReference>
<comment type="similarity">
    <text evidence="3">Belongs to the FliH family.</text>
</comment>
<keyword evidence="7" id="KW-1005">Bacterial flagellum biogenesis</keyword>
<dbReference type="InterPro" id="IPR018035">
    <property type="entry name" value="Flagellar_FliH/T3SS_HrpE"/>
</dbReference>
<evidence type="ECO:0000256" key="7">
    <source>
        <dbReference type="ARBA" id="ARBA00022795"/>
    </source>
</evidence>
<evidence type="ECO:0000256" key="6">
    <source>
        <dbReference type="ARBA" id="ARBA00022490"/>
    </source>
</evidence>
<comment type="function">
    <text evidence="1">Needed for flagellar regrowth and assembly.</text>
</comment>
<evidence type="ECO:0000313" key="11">
    <source>
        <dbReference type="EMBL" id="QCI23109.1"/>
    </source>
</evidence>
<evidence type="ECO:0000256" key="3">
    <source>
        <dbReference type="ARBA" id="ARBA00006602"/>
    </source>
</evidence>
<dbReference type="PRINTS" id="PR01003">
    <property type="entry name" value="FLGFLIH"/>
</dbReference>
<evidence type="ECO:0000256" key="8">
    <source>
        <dbReference type="ARBA" id="ARBA00022927"/>
    </source>
</evidence>
<dbReference type="PANTHER" id="PTHR34982:SF1">
    <property type="entry name" value="FLAGELLAR ASSEMBLY PROTEIN FLIH"/>
    <property type="match status" value="1"/>
</dbReference>
<keyword evidence="5" id="KW-0813">Transport</keyword>
<comment type="subcellular location">
    <subcellularLocation>
        <location evidence="2">Cytoplasm</location>
    </subcellularLocation>
</comment>
<keyword evidence="6" id="KW-0963">Cytoplasm</keyword>
<dbReference type="GO" id="GO:0003774">
    <property type="term" value="F:cytoskeletal motor activity"/>
    <property type="evidence" value="ECO:0007669"/>
    <property type="project" value="InterPro"/>
</dbReference>
<evidence type="ECO:0000256" key="5">
    <source>
        <dbReference type="ARBA" id="ARBA00022448"/>
    </source>
</evidence>
<protein>
    <recommendedName>
        <fullName evidence="4">Flagellar assembly protein FliH</fullName>
    </recommendedName>
</protein>
<evidence type="ECO:0000256" key="1">
    <source>
        <dbReference type="ARBA" id="ARBA00003041"/>
    </source>
</evidence>
<feature type="domain" description="Flagellar assembly protein FliH/Type III secretion system HrpE" evidence="10">
    <location>
        <begin position="107"/>
        <end position="230"/>
    </location>
</feature>